<dbReference type="Pfam" id="PF17754">
    <property type="entry name" value="TetR_C_14"/>
    <property type="match status" value="1"/>
</dbReference>
<dbReference type="EMBL" id="BAABLM010000002">
    <property type="protein sequence ID" value="GAA4669871.1"/>
    <property type="molecule type" value="Genomic_DNA"/>
</dbReference>
<feature type="DNA-binding region" description="H-T-H motif" evidence="4">
    <location>
        <begin position="35"/>
        <end position="54"/>
    </location>
</feature>
<keyword evidence="7" id="KW-1185">Reference proteome</keyword>
<dbReference type="InterPro" id="IPR001647">
    <property type="entry name" value="HTH_TetR"/>
</dbReference>
<evidence type="ECO:0000256" key="1">
    <source>
        <dbReference type="ARBA" id="ARBA00023015"/>
    </source>
</evidence>
<dbReference type="InterPro" id="IPR041347">
    <property type="entry name" value="MftR_C"/>
</dbReference>
<dbReference type="PROSITE" id="PS50977">
    <property type="entry name" value="HTH_TETR_2"/>
    <property type="match status" value="1"/>
</dbReference>
<protein>
    <recommendedName>
        <fullName evidence="5">HTH tetR-type domain-containing protein</fullName>
    </recommendedName>
</protein>
<proteinExistence type="predicted"/>
<evidence type="ECO:0000313" key="7">
    <source>
        <dbReference type="Proteomes" id="UP001501295"/>
    </source>
</evidence>
<evidence type="ECO:0000256" key="2">
    <source>
        <dbReference type="ARBA" id="ARBA00023125"/>
    </source>
</evidence>
<comment type="caution">
    <text evidence="6">The sequence shown here is derived from an EMBL/GenBank/DDBJ whole genome shotgun (WGS) entry which is preliminary data.</text>
</comment>
<dbReference type="Pfam" id="PF00440">
    <property type="entry name" value="TetR_N"/>
    <property type="match status" value="1"/>
</dbReference>
<dbReference type="Gene3D" id="1.10.10.60">
    <property type="entry name" value="Homeodomain-like"/>
    <property type="match status" value="1"/>
</dbReference>
<evidence type="ECO:0000256" key="4">
    <source>
        <dbReference type="PROSITE-ProRule" id="PRU00335"/>
    </source>
</evidence>
<reference evidence="7" key="1">
    <citation type="journal article" date="2019" name="Int. J. Syst. Evol. Microbiol.">
        <title>The Global Catalogue of Microorganisms (GCM) 10K type strain sequencing project: providing services to taxonomists for standard genome sequencing and annotation.</title>
        <authorList>
            <consortium name="The Broad Institute Genomics Platform"/>
            <consortium name="The Broad Institute Genome Sequencing Center for Infectious Disease"/>
            <person name="Wu L."/>
            <person name="Ma J."/>
        </authorList>
    </citation>
    <scope>NUCLEOTIDE SEQUENCE [LARGE SCALE GENOMIC DNA]</scope>
    <source>
        <strain evidence="7">JCM 18956</strain>
    </source>
</reference>
<dbReference type="RefSeq" id="WP_345374250.1">
    <property type="nucleotide sequence ID" value="NZ_BAABLM010000002.1"/>
</dbReference>
<keyword evidence="2 4" id="KW-0238">DNA-binding</keyword>
<evidence type="ECO:0000259" key="5">
    <source>
        <dbReference type="PROSITE" id="PS50977"/>
    </source>
</evidence>
<evidence type="ECO:0000313" key="6">
    <source>
        <dbReference type="EMBL" id="GAA4669871.1"/>
    </source>
</evidence>
<name>A0ABP8VRE0_9MICO</name>
<dbReference type="InterPro" id="IPR023772">
    <property type="entry name" value="DNA-bd_HTH_TetR-type_CS"/>
</dbReference>
<dbReference type="PRINTS" id="PR00455">
    <property type="entry name" value="HTHTETR"/>
</dbReference>
<gene>
    <name evidence="6" type="ORF">GCM10025780_11480</name>
</gene>
<dbReference type="PANTHER" id="PTHR30055">
    <property type="entry name" value="HTH-TYPE TRANSCRIPTIONAL REGULATOR RUTR"/>
    <property type="match status" value="1"/>
</dbReference>
<dbReference type="InterPro" id="IPR009057">
    <property type="entry name" value="Homeodomain-like_sf"/>
</dbReference>
<keyword evidence="1" id="KW-0805">Transcription regulation</keyword>
<accession>A0ABP8VRE0</accession>
<organism evidence="6 7">
    <name type="scientific">Frondihabitans cladoniiphilus</name>
    <dbReference type="NCBI Taxonomy" id="715785"/>
    <lineage>
        <taxon>Bacteria</taxon>
        <taxon>Bacillati</taxon>
        <taxon>Actinomycetota</taxon>
        <taxon>Actinomycetes</taxon>
        <taxon>Micrococcales</taxon>
        <taxon>Microbacteriaceae</taxon>
        <taxon>Frondihabitans</taxon>
    </lineage>
</organism>
<dbReference type="PROSITE" id="PS01081">
    <property type="entry name" value="HTH_TETR_1"/>
    <property type="match status" value="1"/>
</dbReference>
<feature type="domain" description="HTH tetR-type" evidence="5">
    <location>
        <begin position="12"/>
        <end position="72"/>
    </location>
</feature>
<dbReference type="SUPFAM" id="SSF46689">
    <property type="entry name" value="Homeodomain-like"/>
    <property type="match status" value="1"/>
</dbReference>
<dbReference type="PANTHER" id="PTHR30055:SF238">
    <property type="entry name" value="MYCOFACTOCIN BIOSYNTHESIS TRANSCRIPTIONAL REGULATOR MFTR-RELATED"/>
    <property type="match status" value="1"/>
</dbReference>
<dbReference type="Proteomes" id="UP001501295">
    <property type="component" value="Unassembled WGS sequence"/>
</dbReference>
<dbReference type="Gene3D" id="1.10.357.10">
    <property type="entry name" value="Tetracycline Repressor, domain 2"/>
    <property type="match status" value="1"/>
</dbReference>
<keyword evidence="3" id="KW-0804">Transcription</keyword>
<sequence>MTPTARTGRPKRSSAEVLADAASELFLENGYAGTTVEQIAQRAGVSRGTFFNYFGGKSDLLWLDLDRSLAGLESALRASPALPAVEAVVEALLTVARDHDAERVPWALTQGDAMQLGDELTASAALRFVKLQALVASFVGERRGERQDALLPQVVSSALLAAAGSAAVVWARAGIGRRPLVEVVEEALRPVARGLSGPASTQPTQST</sequence>
<evidence type="ECO:0000256" key="3">
    <source>
        <dbReference type="ARBA" id="ARBA00023163"/>
    </source>
</evidence>
<dbReference type="InterPro" id="IPR050109">
    <property type="entry name" value="HTH-type_TetR-like_transc_reg"/>
</dbReference>